<evidence type="ECO:0000256" key="5">
    <source>
        <dbReference type="ARBA" id="ARBA00022801"/>
    </source>
</evidence>
<evidence type="ECO:0000256" key="1">
    <source>
        <dbReference type="ARBA" id="ARBA00001641"/>
    </source>
</evidence>
<dbReference type="InterPro" id="IPR013320">
    <property type="entry name" value="ConA-like_dom_sf"/>
</dbReference>
<comment type="similarity">
    <text evidence="2">Belongs to the glycosyl hydrolase 7 (cellulase C) family.</text>
</comment>
<evidence type="ECO:0000256" key="2">
    <source>
        <dbReference type="ARBA" id="ARBA00006044"/>
    </source>
</evidence>
<reference evidence="11" key="1">
    <citation type="journal article" date="2010" name="Proc. Natl. Acad. Sci. U.S.A.">
        <title>Molecular insight into lignocellulose digestion by a marine isopod in the absence of gut microbes.</title>
        <authorList>
            <person name="King A.J."/>
            <person name="Cragg S.M."/>
            <person name="Li Y."/>
            <person name="Dymond J."/>
            <person name="Guille M.J."/>
            <person name="Bowles D.J."/>
            <person name="Bruce N.C."/>
            <person name="Graham I.A."/>
            <person name="McQueen-Mason S.J."/>
        </authorList>
    </citation>
    <scope>NUCLEOTIDE SEQUENCE</scope>
</reference>
<evidence type="ECO:0000256" key="3">
    <source>
        <dbReference type="ARBA" id="ARBA00012561"/>
    </source>
</evidence>
<keyword evidence="8 11" id="KW-0326">Glycosidase</keyword>
<dbReference type="AlphaFoldDB" id="D4HRL1"/>
<keyword evidence="6" id="KW-0136">Cellulose degradation</keyword>
<keyword evidence="7" id="KW-0119">Carbohydrate metabolism</keyword>
<gene>
    <name evidence="11" type="primary">GH7C</name>
</gene>
<keyword evidence="5 11" id="KW-0378">Hydrolase</keyword>
<dbReference type="InterPro" id="IPR037019">
    <property type="entry name" value="Glyco_hydro_7_sf"/>
</dbReference>
<protein>
    <recommendedName>
        <fullName evidence="3">cellulose 1,4-beta-cellobiosidase (non-reducing end)</fullName>
        <ecNumber evidence="3">3.2.1.91</ecNumber>
    </recommendedName>
</protein>
<evidence type="ECO:0000256" key="10">
    <source>
        <dbReference type="SAM" id="SignalP"/>
    </source>
</evidence>
<dbReference type="PANTHER" id="PTHR33753">
    <property type="entry name" value="1,4-BETA-D-GLUCAN CELLOBIOHYDROLASE B"/>
    <property type="match status" value="1"/>
</dbReference>
<evidence type="ECO:0000256" key="4">
    <source>
        <dbReference type="ARBA" id="ARBA00022729"/>
    </source>
</evidence>
<dbReference type="PANTHER" id="PTHR33753:SF2">
    <property type="entry name" value="GLYCOSIDE HYDROLASE FAMILY 7 PROTEIN"/>
    <property type="match status" value="1"/>
</dbReference>
<evidence type="ECO:0000256" key="9">
    <source>
        <dbReference type="ARBA" id="ARBA00023326"/>
    </source>
</evidence>
<dbReference type="CDD" id="cd07999">
    <property type="entry name" value="GH7_CBH_EG"/>
    <property type="match status" value="1"/>
</dbReference>
<dbReference type="EC" id="3.2.1.91" evidence="3"/>
<dbReference type="EMBL" id="FJ940758">
    <property type="protein sequence ID" value="ADB85439.1"/>
    <property type="molecule type" value="mRNA"/>
</dbReference>
<name>D4HRL1_LIMQU</name>
<feature type="signal peptide" evidence="10">
    <location>
        <begin position="1"/>
        <end position="17"/>
    </location>
</feature>
<dbReference type="CAZy" id="GH7">
    <property type="family name" value="Glycoside Hydrolase Family 7"/>
</dbReference>
<comment type="catalytic activity">
    <reaction evidence="1">
        <text>Hydrolysis of (1-&gt;4)-beta-D-glucosidic linkages in cellulose and cellotetraose, releasing cellobiose from the non-reducing ends of the chains.</text>
        <dbReference type="EC" id="3.2.1.91"/>
    </reaction>
</comment>
<dbReference type="Gene3D" id="2.70.100.10">
    <property type="entry name" value="Glycoside hydrolase, family 7, domain"/>
    <property type="match status" value="1"/>
</dbReference>
<sequence>MRLALTFLLCFLAVCHGQQAGNETEEYHSPLTWENDGSIVSGSVVIDANWRWIHSASYSENQTSCYDGVMWDTDLCPDADTCTENCAVEGIAQEEWDSIYGITASGSQLTLTYVTAGYSYIVGARVFLMADDDNYQIFNLLDKEFSFDVDTSNLPCGLNGALYFVAMDEDGGSSNYSTNTAGAKYGIGYCNAQCPHDVKFIAGKTNSEGWVGFETFDTYAIGGNLGACCPEIDIWDANSMAQTYTAHVCSVDGYTPCTGIDCGDDDDRHNGVCDKDGCDFASYRVGQTDFYGSGLTIDSNSTITVITQFITDDSGELSEIRRIYQQNGQTIQNAPVNFPGDVDEYDSITEDYCVDIKRYFGDTNDFDEKGGMSAMSDALSKGMVLAMSLLDDPYANMLWLDSTYPVDSTAPGALRGPCDTSSGDPDEIQSEFPNSTVTFSNIKLGPIQSYDINYDY</sequence>
<keyword evidence="4 10" id="KW-0732">Signal</keyword>
<evidence type="ECO:0000256" key="6">
    <source>
        <dbReference type="ARBA" id="ARBA00023001"/>
    </source>
</evidence>
<accession>D4HRL1</accession>
<dbReference type="PRINTS" id="PR00734">
    <property type="entry name" value="GLHYDRLASE7"/>
</dbReference>
<dbReference type="Pfam" id="PF00840">
    <property type="entry name" value="Glyco_hydro_7"/>
    <property type="match status" value="1"/>
</dbReference>
<evidence type="ECO:0000256" key="8">
    <source>
        <dbReference type="ARBA" id="ARBA00023295"/>
    </source>
</evidence>
<proteinExistence type="evidence at transcript level"/>
<dbReference type="InterPro" id="IPR001722">
    <property type="entry name" value="Glyco_hydro_7"/>
</dbReference>
<organism evidence="11">
    <name type="scientific">Limnoria quadripunctata</name>
    <name type="common">Gribble</name>
    <dbReference type="NCBI Taxonomy" id="161573"/>
    <lineage>
        <taxon>Eukaryota</taxon>
        <taxon>Metazoa</taxon>
        <taxon>Ecdysozoa</taxon>
        <taxon>Arthropoda</taxon>
        <taxon>Crustacea</taxon>
        <taxon>Multicrustacea</taxon>
        <taxon>Malacostraca</taxon>
        <taxon>Eumalacostraca</taxon>
        <taxon>Peracarida</taxon>
        <taxon>Isopoda</taxon>
        <taxon>Limnoriidae</taxon>
        <taxon>Limnoria</taxon>
    </lineage>
</organism>
<feature type="chain" id="PRO_5003058796" description="cellulose 1,4-beta-cellobiosidase (non-reducing end)" evidence="10">
    <location>
        <begin position="18"/>
        <end position="456"/>
    </location>
</feature>
<dbReference type="GO" id="GO:0016162">
    <property type="term" value="F:cellulose 1,4-beta-cellobiosidase activity"/>
    <property type="evidence" value="ECO:0007669"/>
    <property type="project" value="UniProtKB-EC"/>
</dbReference>
<dbReference type="GO" id="GO:0030245">
    <property type="term" value="P:cellulose catabolic process"/>
    <property type="evidence" value="ECO:0007669"/>
    <property type="project" value="UniProtKB-KW"/>
</dbReference>
<dbReference type="SUPFAM" id="SSF49899">
    <property type="entry name" value="Concanavalin A-like lectins/glucanases"/>
    <property type="match status" value="1"/>
</dbReference>
<keyword evidence="9" id="KW-0624">Polysaccharide degradation</keyword>
<evidence type="ECO:0000313" key="11">
    <source>
        <dbReference type="EMBL" id="ADB85439.1"/>
    </source>
</evidence>
<evidence type="ECO:0000256" key="7">
    <source>
        <dbReference type="ARBA" id="ARBA00023277"/>
    </source>
</evidence>